<keyword evidence="3" id="KW-1185">Reference proteome</keyword>
<sequence length="868" mass="93255" precursor="true">MKRFMLLLAIVCLAGTTVMANTVAYWRFEDGAAGEQVLHGAGSGAFAADILDVSGNGNDLSVWDDTAFGYRDSVAYATVAQTGAANALCLKNTNGVPGMFTETGSQISTMAPAQFTIEATFKLENGGFRCIIGRDSQGTADENGDLAALYFQALPDNALAIKFCDQDGYWHQAVSATGIFQSYDFASNPNGDGIPWYSMTAVSDGQTLSLYLLEHGTDYDYRLIAQTDLTESGSTNTALTAGAGDGGDWDAGNWTVARGLYGGGHGDRAWGYMDEIRISDSALNPTEFLARPAGFTNAVSPARDVFLSTTTSATYSWTVDIPQDSQFDRYEVYVADNYADLAQDTPTTYLHKSAAITDVATTTYTWSGPYDYNNDYFYRIDAVTYDPNYADGTAVYDSTTVHPGTINRFFGPRACPDVGISGDVTNVPDATDHSYTPQDAVFIAPITRGTVGVKEITWYKVVGEQDNFETPDPNDPADIMIANVPGDTEVTYSPDVTNATETTLTIVAADRADNGDYYAYVKLLDPMGNGDGCYDLSPTANVFAHGGASASTDYLVHRYGFDGDATDSISGAHGTVVDNGDVNYSFTDGKIVLNNSGLTSGPVETVTDPADPEATRDMLLPVQGAYVDLPNGIVSALGKSATVMVWFTYDAADTGNWPRVFDMGTSTGGEDFATGLDGVEEINGEYYLADAPDSQEYIMMSPKVDAGPAWRFETVLNGGSTSRVTQNPDNSGVAGGQQACVACTFDGAAGIQKLYYNGMEVAEDSDFFVTLADIMDVNNWIGRSQFNDAMFSGSIDEFRIYNLALTGPWVEAYYELGPDAYNVTPNPCVEELGQMDFNDDCNVDMADFAEFAAEWLHCGRLDTVDCQL</sequence>
<organism evidence="2 3">
    <name type="scientific">Anaerohalosphaera lusitana</name>
    <dbReference type="NCBI Taxonomy" id="1936003"/>
    <lineage>
        <taxon>Bacteria</taxon>
        <taxon>Pseudomonadati</taxon>
        <taxon>Planctomycetota</taxon>
        <taxon>Phycisphaerae</taxon>
        <taxon>Sedimentisphaerales</taxon>
        <taxon>Anaerohalosphaeraceae</taxon>
        <taxon>Anaerohalosphaera</taxon>
    </lineage>
</organism>
<evidence type="ECO:0008006" key="4">
    <source>
        <dbReference type="Google" id="ProtNLM"/>
    </source>
</evidence>
<feature type="chain" id="PRO_5013092494" description="LamG-like jellyroll fold domain-containing protein" evidence="1">
    <location>
        <begin position="21"/>
        <end position="868"/>
    </location>
</feature>
<dbReference type="RefSeq" id="WP_169853161.1">
    <property type="nucleotide sequence ID" value="NZ_CP019791.1"/>
</dbReference>
<dbReference type="STRING" id="1936003.STSP2_02295"/>
<feature type="signal peptide" evidence="1">
    <location>
        <begin position="1"/>
        <end position="20"/>
    </location>
</feature>
<gene>
    <name evidence="2" type="ORF">STSP2_02295</name>
</gene>
<keyword evidence="1" id="KW-0732">Signal</keyword>
<dbReference type="EMBL" id="CP019791">
    <property type="protein sequence ID" value="AQT69108.1"/>
    <property type="molecule type" value="Genomic_DNA"/>
</dbReference>
<dbReference type="Pfam" id="PF13385">
    <property type="entry name" value="Laminin_G_3"/>
    <property type="match status" value="1"/>
</dbReference>
<dbReference type="KEGG" id="alus:STSP2_02295"/>
<dbReference type="InterPro" id="IPR013320">
    <property type="entry name" value="ConA-like_dom_sf"/>
</dbReference>
<dbReference type="SUPFAM" id="SSF49899">
    <property type="entry name" value="Concanavalin A-like lectins/glucanases"/>
    <property type="match status" value="2"/>
</dbReference>
<evidence type="ECO:0000313" key="2">
    <source>
        <dbReference type="EMBL" id="AQT69108.1"/>
    </source>
</evidence>
<reference evidence="3" key="1">
    <citation type="submission" date="2017-02" db="EMBL/GenBank/DDBJ databases">
        <title>Comparative genomics and description of representatives of a novel lineage of planctomycetes thriving in anoxic sediments.</title>
        <authorList>
            <person name="Spring S."/>
            <person name="Bunk B."/>
            <person name="Sproer C."/>
        </authorList>
    </citation>
    <scope>NUCLEOTIDE SEQUENCE [LARGE SCALE GENOMIC DNA]</scope>
    <source>
        <strain evidence="3">ST-NAGAB-D1</strain>
    </source>
</reference>
<dbReference type="AlphaFoldDB" id="A0A1U9NN03"/>
<name>A0A1U9NN03_9BACT</name>
<proteinExistence type="predicted"/>
<dbReference type="Gene3D" id="2.60.120.200">
    <property type="match status" value="2"/>
</dbReference>
<protein>
    <recommendedName>
        <fullName evidence="4">LamG-like jellyroll fold domain-containing protein</fullName>
    </recommendedName>
</protein>
<dbReference type="Proteomes" id="UP000189674">
    <property type="component" value="Chromosome"/>
</dbReference>
<evidence type="ECO:0000256" key="1">
    <source>
        <dbReference type="SAM" id="SignalP"/>
    </source>
</evidence>
<accession>A0A1U9NN03</accession>
<evidence type="ECO:0000313" key="3">
    <source>
        <dbReference type="Proteomes" id="UP000189674"/>
    </source>
</evidence>